<dbReference type="SUPFAM" id="SSF144232">
    <property type="entry name" value="HIT/MYND zinc finger-like"/>
    <property type="match status" value="1"/>
</dbReference>
<sequence>MEQITTDKETSINEFKKWKENFDECIKECIKKSSSHDIEINEILKNLALNPATSSINKMTIVSKSKTISAELKMKGDYYFCGGLRKPHESDYFDSAFMEYTKSIANAPPMSHQLSSSYGKRAEILCRLKLYTDSLNDIQQALDNNCPDNQKTKYYLLKAKCLKVLSHSINNDHDINRAYQDAKYWIKNMNNNMRKKYEKLLFEQINDNLIDAGIFKKWNYDKFIPILNNRHVNLPSLSDSVGLKYSRRFGRHIFAKKNIKPGEIIAIERPYAKIYYGDMKLRFCCHCGEQMWSSLPCDSCNIMMFCSNKCRDDANDDYHAIECQVLKFIQKFNLQDEYFIVTRIICKAIVEADCSLDTLKNDLDKIHAEKNPLKRGFVNEIFESNKISSIYSLLGHSVKDNFNSKIHINSILISYLLITKTNVSSSGILNDRNFDNLKDNYMFIWLIKLVQKLILICNTNSLSLVGFGDKPEGLFQGIYTNISLFNHSCCPTVASSTQCDKLILTAIQPIAKGQQVYYNYAQHYRANEKKDRQLELFKYYKFICKCKACEKNWPVELENSKFNKKIYCFFFNYDRIIKKFTNVCNDLSSIVMYCENFKNYDDELPDILKTINDASDVISKLYYYCGKNSSEYLLAVDTFEWFFRSWNTPNLKLS</sequence>
<feature type="domain" description="SET" evidence="7">
    <location>
        <begin position="239"/>
        <end position="521"/>
    </location>
</feature>
<dbReference type="PROSITE" id="PS50280">
    <property type="entry name" value="SET"/>
    <property type="match status" value="1"/>
</dbReference>
<evidence type="ECO:0000256" key="5">
    <source>
        <dbReference type="ARBA" id="ARBA00022771"/>
    </source>
</evidence>
<evidence type="ECO:0000256" key="1">
    <source>
        <dbReference type="ARBA" id="ARBA00022603"/>
    </source>
</evidence>
<dbReference type="GO" id="GO:0032259">
    <property type="term" value="P:methylation"/>
    <property type="evidence" value="ECO:0007669"/>
    <property type="project" value="UniProtKB-KW"/>
</dbReference>
<name>A0A835CSW2_APHGI</name>
<dbReference type="GO" id="GO:0005634">
    <property type="term" value="C:nucleus"/>
    <property type="evidence" value="ECO:0007669"/>
    <property type="project" value="TreeGrafter"/>
</dbReference>
<evidence type="ECO:0000313" key="9">
    <source>
        <dbReference type="Proteomes" id="UP000639338"/>
    </source>
</evidence>
<dbReference type="Proteomes" id="UP000639338">
    <property type="component" value="Unassembled WGS sequence"/>
</dbReference>
<keyword evidence="2" id="KW-0808">Transferase</keyword>
<keyword evidence="6" id="KW-0862">Zinc</keyword>
<dbReference type="GO" id="GO:0008270">
    <property type="term" value="F:zinc ion binding"/>
    <property type="evidence" value="ECO:0007669"/>
    <property type="project" value="UniProtKB-KW"/>
</dbReference>
<dbReference type="PROSITE" id="PS01360">
    <property type="entry name" value="ZF_MYND_1"/>
    <property type="match status" value="1"/>
</dbReference>
<dbReference type="PANTHER" id="PTHR46165:SF6">
    <property type="entry name" value="SET AND MYND DOMAIN-CONTAINING PROTEIN 4-LIKE PROTEIN"/>
    <property type="match status" value="1"/>
</dbReference>
<dbReference type="InterPro" id="IPR011990">
    <property type="entry name" value="TPR-like_helical_dom_sf"/>
</dbReference>
<dbReference type="PANTHER" id="PTHR46165">
    <property type="entry name" value="SET AND MYND DOMAIN-CONTAINING PROTEIN 4"/>
    <property type="match status" value="1"/>
</dbReference>
<keyword evidence="4" id="KW-0479">Metal-binding</keyword>
<evidence type="ECO:0000256" key="2">
    <source>
        <dbReference type="ARBA" id="ARBA00022679"/>
    </source>
</evidence>
<evidence type="ECO:0000256" key="6">
    <source>
        <dbReference type="ARBA" id="ARBA00022833"/>
    </source>
</evidence>
<dbReference type="OrthoDB" id="5945798at2759"/>
<keyword evidence="1" id="KW-0489">Methyltransferase</keyword>
<evidence type="ECO:0000313" key="8">
    <source>
        <dbReference type="EMBL" id="KAF7995414.1"/>
    </source>
</evidence>
<proteinExistence type="predicted"/>
<reference evidence="8 9" key="1">
    <citation type="submission" date="2020-08" db="EMBL/GenBank/DDBJ databases">
        <title>Aphidius gifuensis genome sequencing and assembly.</title>
        <authorList>
            <person name="Du Z."/>
        </authorList>
    </citation>
    <scope>NUCLEOTIDE SEQUENCE [LARGE SCALE GENOMIC DNA]</scope>
    <source>
        <strain evidence="8">YNYX2018</strain>
        <tissue evidence="8">Adults</tissue>
    </source>
</reference>
<evidence type="ECO:0000256" key="4">
    <source>
        <dbReference type="ARBA" id="ARBA00022723"/>
    </source>
</evidence>
<dbReference type="GO" id="GO:0008170">
    <property type="term" value="F:N-methyltransferase activity"/>
    <property type="evidence" value="ECO:0007669"/>
    <property type="project" value="UniProtKB-ARBA"/>
</dbReference>
<evidence type="ECO:0000256" key="3">
    <source>
        <dbReference type="ARBA" id="ARBA00022691"/>
    </source>
</evidence>
<comment type="caution">
    <text evidence="8">The sequence shown here is derived from an EMBL/GenBank/DDBJ whole genome shotgun (WGS) entry which is preliminary data.</text>
</comment>
<dbReference type="InterPro" id="IPR052097">
    <property type="entry name" value="SET-MYND_domain_protein"/>
</dbReference>
<accession>A0A835CSW2</accession>
<dbReference type="EMBL" id="JACMRX010000002">
    <property type="protein sequence ID" value="KAF7995414.1"/>
    <property type="molecule type" value="Genomic_DNA"/>
</dbReference>
<protein>
    <recommendedName>
        <fullName evidence="7">SET domain-containing protein</fullName>
    </recommendedName>
</protein>
<evidence type="ECO:0000259" key="7">
    <source>
        <dbReference type="PROSITE" id="PS50280"/>
    </source>
</evidence>
<organism evidence="8 9">
    <name type="scientific">Aphidius gifuensis</name>
    <name type="common">Parasitoid wasp</name>
    <dbReference type="NCBI Taxonomy" id="684658"/>
    <lineage>
        <taxon>Eukaryota</taxon>
        <taxon>Metazoa</taxon>
        <taxon>Ecdysozoa</taxon>
        <taxon>Arthropoda</taxon>
        <taxon>Hexapoda</taxon>
        <taxon>Insecta</taxon>
        <taxon>Pterygota</taxon>
        <taxon>Neoptera</taxon>
        <taxon>Endopterygota</taxon>
        <taxon>Hymenoptera</taxon>
        <taxon>Apocrita</taxon>
        <taxon>Ichneumonoidea</taxon>
        <taxon>Braconidae</taxon>
        <taxon>Aphidiinae</taxon>
        <taxon>Aphidius</taxon>
    </lineage>
</organism>
<dbReference type="InterPro" id="IPR002893">
    <property type="entry name" value="Znf_MYND"/>
</dbReference>
<dbReference type="InterPro" id="IPR046341">
    <property type="entry name" value="SET_dom_sf"/>
</dbReference>
<dbReference type="Gene3D" id="1.10.220.160">
    <property type="match status" value="1"/>
</dbReference>
<dbReference type="SUPFAM" id="SSF82199">
    <property type="entry name" value="SET domain"/>
    <property type="match status" value="1"/>
</dbReference>
<keyword evidence="3" id="KW-0949">S-adenosyl-L-methionine</keyword>
<dbReference type="GO" id="GO:0005737">
    <property type="term" value="C:cytoplasm"/>
    <property type="evidence" value="ECO:0007669"/>
    <property type="project" value="TreeGrafter"/>
</dbReference>
<gene>
    <name evidence="8" type="ORF">HCN44_006521</name>
</gene>
<dbReference type="GO" id="GO:0008276">
    <property type="term" value="F:protein methyltransferase activity"/>
    <property type="evidence" value="ECO:0007669"/>
    <property type="project" value="UniProtKB-ARBA"/>
</dbReference>
<keyword evidence="9" id="KW-1185">Reference proteome</keyword>
<dbReference type="GO" id="GO:0042826">
    <property type="term" value="F:histone deacetylase binding"/>
    <property type="evidence" value="ECO:0007669"/>
    <property type="project" value="TreeGrafter"/>
</dbReference>
<dbReference type="Gene3D" id="6.10.140.2220">
    <property type="match status" value="1"/>
</dbReference>
<dbReference type="InterPro" id="IPR001214">
    <property type="entry name" value="SET_dom"/>
</dbReference>
<dbReference type="Pfam" id="PF00856">
    <property type="entry name" value="SET"/>
    <property type="match status" value="1"/>
</dbReference>
<keyword evidence="5" id="KW-0863">Zinc-finger</keyword>
<dbReference type="Gene3D" id="2.170.270.10">
    <property type="entry name" value="SET domain"/>
    <property type="match status" value="1"/>
</dbReference>
<dbReference type="AlphaFoldDB" id="A0A835CSW2"/>
<dbReference type="GO" id="GO:0008757">
    <property type="term" value="F:S-adenosylmethionine-dependent methyltransferase activity"/>
    <property type="evidence" value="ECO:0007669"/>
    <property type="project" value="UniProtKB-ARBA"/>
</dbReference>
<dbReference type="Gene3D" id="1.25.40.10">
    <property type="entry name" value="Tetratricopeptide repeat domain"/>
    <property type="match status" value="1"/>
</dbReference>